<proteinExistence type="predicted"/>
<evidence type="ECO:0000313" key="1">
    <source>
        <dbReference type="EMBL" id="AHI22332.1"/>
    </source>
</evidence>
<dbReference type="AlphaFoldDB" id="W5XZF5"/>
<dbReference type="STRING" id="1224164.B843_04715"/>
<dbReference type="eggNOG" id="ENOG50328JT">
    <property type="taxonomic scope" value="Bacteria"/>
</dbReference>
<gene>
    <name evidence="1" type="ORF">B843_04715</name>
</gene>
<dbReference type="RefSeq" id="WP_025252369.1">
    <property type="nucleotide sequence ID" value="NZ_CP004353.1"/>
</dbReference>
<evidence type="ECO:0000313" key="2">
    <source>
        <dbReference type="Proteomes" id="UP000019222"/>
    </source>
</evidence>
<accession>W5XZF5</accession>
<name>W5XZF5_9CORY</name>
<dbReference type="KEGG" id="cvt:B843_04715"/>
<dbReference type="Proteomes" id="UP000019222">
    <property type="component" value="Chromosome"/>
</dbReference>
<organism evidence="1 2">
    <name type="scientific">Corynebacterium vitaeruminis DSM 20294</name>
    <dbReference type="NCBI Taxonomy" id="1224164"/>
    <lineage>
        <taxon>Bacteria</taxon>
        <taxon>Bacillati</taxon>
        <taxon>Actinomycetota</taxon>
        <taxon>Actinomycetes</taxon>
        <taxon>Mycobacteriales</taxon>
        <taxon>Corynebacteriaceae</taxon>
        <taxon>Corynebacterium</taxon>
    </lineage>
</organism>
<dbReference type="EMBL" id="CP004353">
    <property type="protein sequence ID" value="AHI22332.1"/>
    <property type="molecule type" value="Genomic_DNA"/>
</dbReference>
<dbReference type="PATRIC" id="fig|1224164.3.peg.937"/>
<sequence length="384" mass="41006">MNETGQGLTLSAPASIEEIAADGAIAQAAVDEAIRVVCGSPRTVDYLPAPGGYLAELSSPKGRWRLRGTTVATIEGDLWTWVGEPAFDIPELAGSWPVSPSLVDAARCVNGNGPLWFVRNSTGADAVVFDAPFTLPAPRHAIALGLARLAPDRDAARAVAAYAAWAGLGLRQEGSSLLLSSGDVIDGGALRPLVPTVTRNPALAREQDMFFDAAFPDRTVSYANGTLTVDNRFAAPGVVVAAVDSTHWRWSYSCEDLAELPWAFPARGLKRYGIESGELDLLRESIPRDEAAHLDATARAVLGLWQAVWVPDDERQLLVLFGALALPPLRSDVARAVLSGRAWEGDEVEAYARARGVALHPTEAGFSLAGLRLRREGERLLVED</sequence>
<keyword evidence="2" id="KW-1185">Reference proteome</keyword>
<dbReference type="HOGENOM" id="CLU_056145_0_0_11"/>
<protein>
    <submittedName>
        <fullName evidence="1">Uncharacterized protein</fullName>
    </submittedName>
</protein>
<reference evidence="1 2" key="1">
    <citation type="submission" date="2013-02" db="EMBL/GenBank/DDBJ databases">
        <title>The complete genome sequence of Corynebacterium vitaeruminis DSM 20294.</title>
        <authorList>
            <person name="Ruckert C."/>
            <person name="Albersmeier A."/>
            <person name="Kalinowski J."/>
        </authorList>
    </citation>
    <scope>NUCLEOTIDE SEQUENCE [LARGE SCALE GENOMIC DNA]</scope>
    <source>
        <strain evidence="2">ATCC 10234</strain>
    </source>
</reference>